<dbReference type="InterPro" id="IPR043427">
    <property type="entry name" value="YscJ/FliF"/>
</dbReference>
<evidence type="ECO:0000259" key="16">
    <source>
        <dbReference type="Pfam" id="PF08345"/>
    </source>
</evidence>
<evidence type="ECO:0000256" key="6">
    <source>
        <dbReference type="ARBA" id="ARBA00022475"/>
    </source>
</evidence>
<comment type="subcellular location">
    <subcellularLocation>
        <location evidence="2 12">Bacterial flagellum basal body</location>
    </subcellularLocation>
    <subcellularLocation>
        <location evidence="3">Cell membrane</location>
        <topology evidence="3">Multi-pass membrane protein</topology>
    </subcellularLocation>
</comment>
<dbReference type="GO" id="GO:0005886">
    <property type="term" value="C:plasma membrane"/>
    <property type="evidence" value="ECO:0007669"/>
    <property type="project" value="UniProtKB-SubCell"/>
</dbReference>
<evidence type="ECO:0000256" key="10">
    <source>
        <dbReference type="ARBA" id="ARBA00023143"/>
    </source>
</evidence>
<proteinExistence type="inferred from homology"/>
<keyword evidence="18" id="KW-1185">Reference proteome</keyword>
<feature type="domain" description="Flagellar M-ring C-terminal" evidence="16">
    <location>
        <begin position="260"/>
        <end position="427"/>
    </location>
</feature>
<dbReference type="GO" id="GO:0003774">
    <property type="term" value="F:cytoskeletal motor activity"/>
    <property type="evidence" value="ECO:0007669"/>
    <property type="project" value="InterPro"/>
</dbReference>
<reference evidence="17 18" key="1">
    <citation type="submission" date="2019-06" db="EMBL/GenBank/DDBJ databases">
        <title>Draft genome of Aliikangiella marina GYP-15.</title>
        <authorList>
            <person name="Wang G."/>
        </authorList>
    </citation>
    <scope>NUCLEOTIDE SEQUENCE [LARGE SCALE GENOMIC DNA]</scope>
    <source>
        <strain evidence="17 18">GYP-15</strain>
    </source>
</reference>
<keyword evidence="6" id="KW-1003">Cell membrane</keyword>
<keyword evidence="10 12" id="KW-0975">Bacterial flagellum</keyword>
<evidence type="ECO:0000256" key="14">
    <source>
        <dbReference type="SAM" id="Phobius"/>
    </source>
</evidence>
<evidence type="ECO:0000256" key="4">
    <source>
        <dbReference type="ARBA" id="ARBA00007971"/>
    </source>
</evidence>
<dbReference type="EMBL" id="VIKR01000002">
    <property type="protein sequence ID" value="TQV75331.1"/>
    <property type="molecule type" value="Genomic_DNA"/>
</dbReference>
<dbReference type="PANTHER" id="PTHR30046">
    <property type="entry name" value="FLAGELLAR M-RING PROTEIN"/>
    <property type="match status" value="1"/>
</dbReference>
<dbReference type="Pfam" id="PF01514">
    <property type="entry name" value="YscJ_FliF"/>
    <property type="match status" value="1"/>
</dbReference>
<evidence type="ECO:0000256" key="12">
    <source>
        <dbReference type="PIRNR" id="PIRNR004862"/>
    </source>
</evidence>
<keyword evidence="7 14" id="KW-0812">Transmembrane</keyword>
<evidence type="ECO:0000256" key="13">
    <source>
        <dbReference type="SAM" id="MobiDB-lite"/>
    </source>
</evidence>
<feature type="region of interest" description="Disordered" evidence="13">
    <location>
        <begin position="316"/>
        <end position="344"/>
    </location>
</feature>
<keyword evidence="17" id="KW-0969">Cilium</keyword>
<comment type="subunit">
    <text evidence="11">The basal body constitutes a major portion of the flagellar organelle and consists of four rings (L,P,S, and M) mounted on a central rod. The M ring is integral to the inner membrane of the cell and may be connected to the flagellar rod via the S ring. The S (supramembrane ring) lies just distal to the M ring. The L and P rings lie in the outer membrane and the periplasmic space, respectively.</text>
</comment>
<comment type="caution">
    <text evidence="17">The sequence shown here is derived from an EMBL/GenBank/DDBJ whole genome shotgun (WGS) entry which is preliminary data.</text>
</comment>
<evidence type="ECO:0000313" key="17">
    <source>
        <dbReference type="EMBL" id="TQV75331.1"/>
    </source>
</evidence>
<evidence type="ECO:0000256" key="3">
    <source>
        <dbReference type="ARBA" id="ARBA00004651"/>
    </source>
</evidence>
<protein>
    <recommendedName>
        <fullName evidence="5 12">Flagellar M-ring protein</fullName>
    </recommendedName>
</protein>
<evidence type="ECO:0000259" key="15">
    <source>
        <dbReference type="Pfam" id="PF01514"/>
    </source>
</evidence>
<keyword evidence="17" id="KW-0966">Cell projection</keyword>
<dbReference type="Pfam" id="PF08345">
    <property type="entry name" value="YscJ_FliF_C"/>
    <property type="match status" value="1"/>
</dbReference>
<dbReference type="Gene3D" id="3.30.300.30">
    <property type="match status" value="1"/>
</dbReference>
<dbReference type="InterPro" id="IPR006182">
    <property type="entry name" value="FliF_N_dom"/>
</dbReference>
<dbReference type="PRINTS" id="PR01009">
    <property type="entry name" value="FLGMRINGFLIF"/>
</dbReference>
<evidence type="ECO:0000256" key="7">
    <source>
        <dbReference type="ARBA" id="ARBA00022692"/>
    </source>
</evidence>
<dbReference type="GO" id="GO:0071973">
    <property type="term" value="P:bacterial-type flagellum-dependent cell motility"/>
    <property type="evidence" value="ECO:0007669"/>
    <property type="project" value="InterPro"/>
</dbReference>
<gene>
    <name evidence="17" type="primary">fliF</name>
    <name evidence="17" type="ORF">FLL45_10380</name>
</gene>
<organism evidence="17 18">
    <name type="scientific">Aliikangiella marina</name>
    <dbReference type="NCBI Taxonomy" id="1712262"/>
    <lineage>
        <taxon>Bacteria</taxon>
        <taxon>Pseudomonadati</taxon>
        <taxon>Pseudomonadota</taxon>
        <taxon>Gammaproteobacteria</taxon>
        <taxon>Oceanospirillales</taxon>
        <taxon>Pleioneaceae</taxon>
        <taxon>Aliikangiella</taxon>
    </lineage>
</organism>
<evidence type="ECO:0000313" key="18">
    <source>
        <dbReference type="Proteomes" id="UP000317839"/>
    </source>
</evidence>
<feature type="transmembrane region" description="Helical" evidence="14">
    <location>
        <begin position="450"/>
        <end position="468"/>
    </location>
</feature>
<dbReference type="PANTHER" id="PTHR30046:SF0">
    <property type="entry name" value="FLAGELLAR M-RING PROTEIN"/>
    <property type="match status" value="1"/>
</dbReference>
<dbReference type="InterPro" id="IPR045851">
    <property type="entry name" value="AMP-bd_C_sf"/>
</dbReference>
<dbReference type="InterPro" id="IPR000067">
    <property type="entry name" value="FlgMring_FliF"/>
</dbReference>
<keyword evidence="8 14" id="KW-1133">Transmembrane helix</keyword>
<name>A0A545TDR4_9GAMM</name>
<evidence type="ECO:0000256" key="11">
    <source>
        <dbReference type="ARBA" id="ARBA00025936"/>
    </source>
</evidence>
<dbReference type="AlphaFoldDB" id="A0A545TDR4"/>
<accession>A0A545TDR4</accession>
<dbReference type="OrthoDB" id="8554211at2"/>
<sequence length="560" mass="60963">MADTASTNLVELDSPSSPGILPGMTSLAPLKQVGILIAIAASIALGVFIALWSNDPPMRPLENMSPESSMDVINYLEQQQIKYDIDNLGRILVPQSGYQRIQMELGSQGIEVQNNMDDPYLKKDSGFGVSQRMEQARLLRNQEIRLTNTLQQFNGVKAVKVHLAIPRESSFIKNRRKPSASVLLNLFSRGGLSDEQIDAMVDLVSGSIPNLERNRVTITDQFGRLYHSGSMTESSRQTSKELKIVRERQADIKSRIEEILTPLVGATAYTVQVNVDMDFTQKEQTLQTFNPDLPAVRSERTIDDSRTAAAVAGVPGALTNQPPGAANIPATNPPAGGDNQPSNANKRLEAERNFELDTTISHILPQVGVINRISASIGLDHVADPANQGQRIPRSPDEIARITRLVQAAIGFNNQRGDLVSVESFPFTTGETLPTPEPPAFYENEMLMTWFQPLLGLIAFLILIFGVLKPMMQKLSTPAPVAKTPESQMGDDLDLAALTDESGGVDGLGEDQVILSGHDNLELPPPTVGEVKKLEQAKGVVANNPTLVAQLVKSWIEEDG</sequence>
<dbReference type="InterPro" id="IPR013556">
    <property type="entry name" value="Flag_M-ring_C"/>
</dbReference>
<comment type="function">
    <text evidence="1 12">The M ring may be actively involved in energy transduction.</text>
</comment>
<feature type="transmembrane region" description="Helical" evidence="14">
    <location>
        <begin position="33"/>
        <end position="52"/>
    </location>
</feature>
<feature type="domain" description="Flagellar M-ring N-terminal" evidence="15">
    <location>
        <begin position="54"/>
        <end position="226"/>
    </location>
</feature>
<keyword evidence="9 14" id="KW-0472">Membrane</keyword>
<dbReference type="Proteomes" id="UP000317839">
    <property type="component" value="Unassembled WGS sequence"/>
</dbReference>
<dbReference type="RefSeq" id="WP_142941947.1">
    <property type="nucleotide sequence ID" value="NZ_VIKR01000002.1"/>
</dbReference>
<evidence type="ECO:0000256" key="1">
    <source>
        <dbReference type="ARBA" id="ARBA00003820"/>
    </source>
</evidence>
<evidence type="ECO:0000256" key="2">
    <source>
        <dbReference type="ARBA" id="ARBA00004117"/>
    </source>
</evidence>
<comment type="similarity">
    <text evidence="4 12">Belongs to the FliF family.</text>
</comment>
<evidence type="ECO:0000256" key="5">
    <source>
        <dbReference type="ARBA" id="ARBA00017949"/>
    </source>
</evidence>
<keyword evidence="17" id="KW-0282">Flagellum</keyword>
<dbReference type="NCBIfam" id="TIGR00206">
    <property type="entry name" value="fliF"/>
    <property type="match status" value="1"/>
</dbReference>
<evidence type="ECO:0000256" key="9">
    <source>
        <dbReference type="ARBA" id="ARBA00023136"/>
    </source>
</evidence>
<dbReference type="GO" id="GO:0009431">
    <property type="term" value="C:bacterial-type flagellum basal body, MS ring"/>
    <property type="evidence" value="ECO:0007669"/>
    <property type="project" value="InterPro"/>
</dbReference>
<dbReference type="PIRSF" id="PIRSF004862">
    <property type="entry name" value="FliF"/>
    <property type="match status" value="1"/>
</dbReference>
<evidence type="ECO:0000256" key="8">
    <source>
        <dbReference type="ARBA" id="ARBA00022989"/>
    </source>
</evidence>